<proteinExistence type="predicted"/>
<dbReference type="Proteomes" id="UP001163324">
    <property type="component" value="Chromosome 8"/>
</dbReference>
<protein>
    <submittedName>
        <fullName evidence="1">Uncharacterized protein</fullName>
    </submittedName>
</protein>
<reference evidence="1" key="1">
    <citation type="submission" date="2022-10" db="EMBL/GenBank/DDBJ databases">
        <title>Complete Genome of Trichothecium roseum strain YXFP-22015, a Plant Pathogen Isolated from Citrus.</title>
        <authorList>
            <person name="Wang Y."/>
            <person name="Zhu L."/>
        </authorList>
    </citation>
    <scope>NUCLEOTIDE SEQUENCE</scope>
    <source>
        <strain evidence="1">YXFP-22015</strain>
    </source>
</reference>
<organism evidence="1 2">
    <name type="scientific">Trichothecium roseum</name>
    <dbReference type="NCBI Taxonomy" id="47278"/>
    <lineage>
        <taxon>Eukaryota</taxon>
        <taxon>Fungi</taxon>
        <taxon>Dikarya</taxon>
        <taxon>Ascomycota</taxon>
        <taxon>Pezizomycotina</taxon>
        <taxon>Sordariomycetes</taxon>
        <taxon>Hypocreomycetidae</taxon>
        <taxon>Hypocreales</taxon>
        <taxon>Hypocreales incertae sedis</taxon>
        <taxon>Trichothecium</taxon>
    </lineage>
</organism>
<dbReference type="EMBL" id="CM047947">
    <property type="protein sequence ID" value="KAI9896901.1"/>
    <property type="molecule type" value="Genomic_DNA"/>
</dbReference>
<keyword evidence="2" id="KW-1185">Reference proteome</keyword>
<evidence type="ECO:0000313" key="2">
    <source>
        <dbReference type="Proteomes" id="UP001163324"/>
    </source>
</evidence>
<comment type="caution">
    <text evidence="1">The sequence shown here is derived from an EMBL/GenBank/DDBJ whole genome shotgun (WGS) entry which is preliminary data.</text>
</comment>
<sequence>MARDPGIPKFTIDLSRSPEERYDHVVPQFREYVTSTNLTGLFHEVVDHLAGKAVGKCLGYASQVAMRHLHGAEETAEIHGLSRQLGIPLHIMIAFNSLLDLLLGCTSGAARAVVDDDKKKTRTEKQGGLKQSTRLLHFRTLDWGMDQLRNIVVELDFVRSAGGPVVATSITYLGYVGCLTGVRRGLSMSLNFRPYHARETWMQAAAFRWHQAMVVLGMRPSISSVMRHYLLRPGTDDDDRGEEGVTEKEVEDIMQELTASHSTSAYLIFCTAQRVFVVEKDNGWANIRSSDKYLVACNHDAEDELDPSRLERTAEEMATVGEGMIGMAELVGYSIDRKDHMDKLWKRRLGRRRSARLKGLGEVVTQTDVVKMISDAEISNEETHYAAVMDPGTGRVVWRSSYAALDVEGLEQEEGGP</sequence>
<accession>A0ACC0US45</accession>
<evidence type="ECO:0000313" key="1">
    <source>
        <dbReference type="EMBL" id="KAI9896901.1"/>
    </source>
</evidence>
<name>A0ACC0US45_9HYPO</name>
<gene>
    <name evidence="1" type="ORF">N3K66_007923</name>
</gene>